<dbReference type="OMA" id="VGLMSIM"/>
<name>W3WM77_PESFW</name>
<dbReference type="InParanoid" id="W3WM77"/>
<sequence length="303" mass="33643">MLSTISTRLGFSSNGRAICWLVFGGTLFLFAITRLKYLDFYGTFCNREKKNALPGECFYFLRTSLEEIGMLVHLYCVIPASILVWAQFVPSIRRRGLGVHRVNGRVCLALGIVGAVAVIPNIRRAFGGDPAAQLANITLVGLFVMSSIKGYQSIKQHRVQDHRAWMLRSWCYAGGIITVRIVMVLSAILISMAGGYYIAQPCDKIDHVLYGRNNTLSRYPGCAPFYTGEKLDQHVVVDANLMNAKTDLMQLVSAFNLGYPMSAWISLALHVLGPEVYLRMSQEDREPGKPANNGKVKIGTKED</sequence>
<evidence type="ECO:0008006" key="5">
    <source>
        <dbReference type="Google" id="ProtNLM"/>
    </source>
</evidence>
<feature type="region of interest" description="Disordered" evidence="1">
    <location>
        <begin position="283"/>
        <end position="303"/>
    </location>
</feature>
<dbReference type="Proteomes" id="UP000030651">
    <property type="component" value="Unassembled WGS sequence"/>
</dbReference>
<feature type="transmembrane region" description="Helical" evidence="2">
    <location>
        <begin position="172"/>
        <end position="199"/>
    </location>
</feature>
<keyword evidence="4" id="KW-1185">Reference proteome</keyword>
<gene>
    <name evidence="3" type="ORF">PFICI_13462</name>
</gene>
<dbReference type="GeneID" id="19278475"/>
<proteinExistence type="predicted"/>
<keyword evidence="2" id="KW-0472">Membrane</keyword>
<dbReference type="AlphaFoldDB" id="W3WM77"/>
<feature type="transmembrane region" description="Helical" evidence="2">
    <location>
        <begin position="17"/>
        <end position="37"/>
    </location>
</feature>
<protein>
    <recommendedName>
        <fullName evidence="5">DUF2306 domain-containing protein</fullName>
    </recommendedName>
</protein>
<evidence type="ECO:0000256" key="1">
    <source>
        <dbReference type="SAM" id="MobiDB-lite"/>
    </source>
</evidence>
<dbReference type="RefSeq" id="XP_007840234.1">
    <property type="nucleotide sequence ID" value="XM_007842043.1"/>
</dbReference>
<organism evidence="3 4">
    <name type="scientific">Pestalotiopsis fici (strain W106-1 / CGMCC3.15140)</name>
    <dbReference type="NCBI Taxonomy" id="1229662"/>
    <lineage>
        <taxon>Eukaryota</taxon>
        <taxon>Fungi</taxon>
        <taxon>Dikarya</taxon>
        <taxon>Ascomycota</taxon>
        <taxon>Pezizomycotina</taxon>
        <taxon>Sordariomycetes</taxon>
        <taxon>Xylariomycetidae</taxon>
        <taxon>Amphisphaeriales</taxon>
        <taxon>Sporocadaceae</taxon>
        <taxon>Pestalotiopsis</taxon>
    </lineage>
</organism>
<dbReference type="HOGENOM" id="CLU_054818_0_0_1"/>
<evidence type="ECO:0000313" key="3">
    <source>
        <dbReference type="EMBL" id="ETS74978.1"/>
    </source>
</evidence>
<feature type="transmembrane region" description="Helical" evidence="2">
    <location>
        <begin position="68"/>
        <end position="90"/>
    </location>
</feature>
<evidence type="ECO:0000313" key="4">
    <source>
        <dbReference type="Proteomes" id="UP000030651"/>
    </source>
</evidence>
<accession>W3WM77</accession>
<evidence type="ECO:0000256" key="2">
    <source>
        <dbReference type="SAM" id="Phobius"/>
    </source>
</evidence>
<dbReference type="InterPro" id="IPR018750">
    <property type="entry name" value="DUF2306_membrane"/>
</dbReference>
<dbReference type="KEGG" id="pfy:PFICI_13462"/>
<dbReference type="Pfam" id="PF10067">
    <property type="entry name" value="DUF2306"/>
    <property type="match status" value="1"/>
</dbReference>
<keyword evidence="2" id="KW-1133">Transmembrane helix</keyword>
<dbReference type="OrthoDB" id="193478at2759"/>
<feature type="transmembrane region" description="Helical" evidence="2">
    <location>
        <begin position="102"/>
        <end position="122"/>
    </location>
</feature>
<dbReference type="EMBL" id="KI912119">
    <property type="protein sequence ID" value="ETS74978.1"/>
    <property type="molecule type" value="Genomic_DNA"/>
</dbReference>
<keyword evidence="2" id="KW-0812">Transmembrane</keyword>
<reference evidence="4" key="1">
    <citation type="journal article" date="2015" name="BMC Genomics">
        <title>Genomic and transcriptomic analysis of the endophytic fungus Pestalotiopsis fici reveals its lifestyle and high potential for synthesis of natural products.</title>
        <authorList>
            <person name="Wang X."/>
            <person name="Zhang X."/>
            <person name="Liu L."/>
            <person name="Xiang M."/>
            <person name="Wang W."/>
            <person name="Sun X."/>
            <person name="Che Y."/>
            <person name="Guo L."/>
            <person name="Liu G."/>
            <person name="Guo L."/>
            <person name="Wang C."/>
            <person name="Yin W.B."/>
            <person name="Stadler M."/>
            <person name="Zhang X."/>
            <person name="Liu X."/>
        </authorList>
    </citation>
    <scope>NUCLEOTIDE SEQUENCE [LARGE SCALE GENOMIC DNA]</scope>
    <source>
        <strain evidence="4">W106-1 / CGMCC3.15140</strain>
    </source>
</reference>
<feature type="transmembrane region" description="Helical" evidence="2">
    <location>
        <begin position="134"/>
        <end position="151"/>
    </location>
</feature>
<dbReference type="eggNOG" id="ENOG502RYBX">
    <property type="taxonomic scope" value="Eukaryota"/>
</dbReference>